<evidence type="ECO:0000256" key="1">
    <source>
        <dbReference type="ARBA" id="ARBA00009861"/>
    </source>
</evidence>
<protein>
    <submittedName>
        <fullName evidence="3">Uncharacterized protein</fullName>
    </submittedName>
</protein>
<comment type="caution">
    <text evidence="3">The sequence shown here is derived from an EMBL/GenBank/DDBJ whole genome shotgun (WGS) entry which is preliminary data.</text>
</comment>
<evidence type="ECO:0000313" key="3">
    <source>
        <dbReference type="EMBL" id="KAL3830090.1"/>
    </source>
</evidence>
<gene>
    <name evidence="3" type="ORF">ACJIZ3_018892</name>
</gene>
<dbReference type="InterPro" id="IPR050317">
    <property type="entry name" value="Plant_Fungal_Acyltransferase"/>
</dbReference>
<dbReference type="Proteomes" id="UP001634393">
    <property type="component" value="Unassembled WGS sequence"/>
</dbReference>
<evidence type="ECO:0000256" key="2">
    <source>
        <dbReference type="SAM" id="MobiDB-lite"/>
    </source>
</evidence>
<dbReference type="PANTHER" id="PTHR31642">
    <property type="entry name" value="TRICHOTHECENE 3-O-ACETYLTRANSFERASE"/>
    <property type="match status" value="1"/>
</dbReference>
<dbReference type="Pfam" id="PF02458">
    <property type="entry name" value="Transferase"/>
    <property type="match status" value="1"/>
</dbReference>
<proteinExistence type="inferred from homology"/>
<accession>A0ABD3SZP7</accession>
<dbReference type="EMBL" id="JBJXBP010000005">
    <property type="protein sequence ID" value="KAL3830090.1"/>
    <property type="molecule type" value="Genomic_DNA"/>
</dbReference>
<organism evidence="3 4">
    <name type="scientific">Penstemon smallii</name>
    <dbReference type="NCBI Taxonomy" id="265156"/>
    <lineage>
        <taxon>Eukaryota</taxon>
        <taxon>Viridiplantae</taxon>
        <taxon>Streptophyta</taxon>
        <taxon>Embryophyta</taxon>
        <taxon>Tracheophyta</taxon>
        <taxon>Spermatophyta</taxon>
        <taxon>Magnoliopsida</taxon>
        <taxon>eudicotyledons</taxon>
        <taxon>Gunneridae</taxon>
        <taxon>Pentapetalae</taxon>
        <taxon>asterids</taxon>
        <taxon>lamiids</taxon>
        <taxon>Lamiales</taxon>
        <taxon>Plantaginaceae</taxon>
        <taxon>Cheloneae</taxon>
        <taxon>Penstemon</taxon>
    </lineage>
</organism>
<sequence length="443" mass="48976">MNSGDYSITIKRSDVVAAVLPVQEHWLPMSNLDLLLPPLDVGVFFCYGKNNKKNPSPENMVIVLKKALAQALVSFYPFAGEIVLNSHGEPEILCNNRGVDFIHACAEVELNNIDFYQPDLSVHGKLVPVKMNGVLSVQVTELKCGGLVVGCTFDHRAADAHSANMFLSAWAEISRAVPITRLPSFRRSIFNPRRPPQPHNSLDKFYTPPNPSQNGESHNTLTSRIYHVKSESIDLLQSETRRSKIESFSAFLWKALAECGTDHAKTVKLGVVIDGRIRLSSETMPLNCYFGNVLSIPYVEASVGDLQTASLERAAEMVHDCISTAATTEHFLGLIDWMEARRPKAAVVRVYCKDENDEAAVVVSSGRGFPIQEMDFGWGGPGVGSYHFPWGGETGYVMPMPSVKGNGDWIVYMHLMQKHLDLIEACASHVFEPFSANHLTSQD</sequence>
<feature type="region of interest" description="Disordered" evidence="2">
    <location>
        <begin position="188"/>
        <end position="218"/>
    </location>
</feature>
<dbReference type="PANTHER" id="PTHR31642:SF266">
    <property type="entry name" value="HXXXD-TYPE ACYL-TRANSFERASE FAMILY PROTEIN"/>
    <property type="match status" value="1"/>
</dbReference>
<comment type="similarity">
    <text evidence="1">Belongs to the plant acyltransferase family.</text>
</comment>
<name>A0ABD3SZP7_9LAMI</name>
<reference evidence="3 4" key="1">
    <citation type="submission" date="2024-12" db="EMBL/GenBank/DDBJ databases">
        <title>The unique morphological basis and parallel evolutionary history of personate flowers in Penstemon.</title>
        <authorList>
            <person name="Depatie T.H."/>
            <person name="Wessinger C.A."/>
        </authorList>
    </citation>
    <scope>NUCLEOTIDE SEQUENCE [LARGE SCALE GENOMIC DNA]</scope>
    <source>
        <strain evidence="3">WTNN_2</strain>
        <tissue evidence="3">Leaf</tissue>
    </source>
</reference>
<dbReference type="InterPro" id="IPR023213">
    <property type="entry name" value="CAT-like_dom_sf"/>
</dbReference>
<keyword evidence="4" id="KW-1185">Reference proteome</keyword>
<dbReference type="Gene3D" id="3.30.559.10">
    <property type="entry name" value="Chloramphenicol acetyltransferase-like domain"/>
    <property type="match status" value="2"/>
</dbReference>
<evidence type="ECO:0000313" key="4">
    <source>
        <dbReference type="Proteomes" id="UP001634393"/>
    </source>
</evidence>
<dbReference type="AlphaFoldDB" id="A0ABD3SZP7"/>